<comment type="catalytic activity">
    <reaction evidence="11">
        <text>Couples ATP hydrolysis with the unwinding of duplex DNA by translocating in the 3'-5' direction.</text>
        <dbReference type="EC" id="5.6.2.4"/>
    </reaction>
</comment>
<keyword evidence="7 15" id="KW-0067">ATP-binding</keyword>
<evidence type="ECO:0000256" key="8">
    <source>
        <dbReference type="ARBA" id="ARBA00023125"/>
    </source>
</evidence>
<dbReference type="GO" id="GO:0043138">
    <property type="term" value="F:3'-5' DNA helicase activity"/>
    <property type="evidence" value="ECO:0007669"/>
    <property type="project" value="UniProtKB-EC"/>
</dbReference>
<organism evidence="19 20">
    <name type="scientific">Pararhodospirillum oryzae</name>
    <dbReference type="NCBI Taxonomy" id="478448"/>
    <lineage>
        <taxon>Bacteria</taxon>
        <taxon>Pseudomonadati</taxon>
        <taxon>Pseudomonadota</taxon>
        <taxon>Alphaproteobacteria</taxon>
        <taxon>Rhodospirillales</taxon>
        <taxon>Rhodospirillaceae</taxon>
        <taxon>Pararhodospirillum</taxon>
    </lineage>
</organism>
<dbReference type="GO" id="GO:0000725">
    <property type="term" value="P:recombinational repair"/>
    <property type="evidence" value="ECO:0007669"/>
    <property type="project" value="TreeGrafter"/>
</dbReference>
<evidence type="ECO:0000256" key="3">
    <source>
        <dbReference type="ARBA" id="ARBA00022763"/>
    </source>
</evidence>
<dbReference type="PANTHER" id="PTHR11070">
    <property type="entry name" value="UVRD / RECB / PCRA DNA HELICASE FAMILY MEMBER"/>
    <property type="match status" value="1"/>
</dbReference>
<dbReference type="InterPro" id="IPR011604">
    <property type="entry name" value="PDDEXK-like_dom_sf"/>
</dbReference>
<dbReference type="OrthoDB" id="9810135at2"/>
<dbReference type="PROSITE" id="PS51198">
    <property type="entry name" value="UVRD_HELICASE_ATP_BIND"/>
    <property type="match status" value="1"/>
</dbReference>
<proteinExistence type="predicted"/>
<evidence type="ECO:0000256" key="11">
    <source>
        <dbReference type="ARBA" id="ARBA00034617"/>
    </source>
</evidence>
<feature type="domain" description="UvrD-like helicase ATP-binding" evidence="17">
    <location>
        <begin position="3"/>
        <end position="507"/>
    </location>
</feature>
<dbReference type="InterPro" id="IPR014151">
    <property type="entry name" value="DNA_helicase_AddA"/>
</dbReference>
<sequence length="1191" mass="129136">MAVPDSARAQRRAADPRASAWVAASAGTGKTKVLTDRVLRLLLDGAMPQRLLCLTFTKAAAAEMANRIAGVLAGWSVMPDDALDGALETLLGAPLDPGPEGAALRRRARQLFARVLDAPGGPRIQTIHSFCQTLLRRFPLEAGVAPHFEVLDEREAQTLQVRAREALAHRALVARSPTTPGEENADPLAEALAEVAGHLDETRFDEVMAGLLTRRGRLEQALKDLGGAAGLARAVATHLDVDPADTPERILLAAGRDDAFDAPALRLAVQALLDHGSAKDGERAALMAPFLAEPTAGGRVALFGAYLDAFLTRTEQTPVKTLCTKAVETKRPGTRDVLIAEQTRLVAVHARLKRAGVARATIALMTLADAVLEDYQRRKALMGRLDYEDLILATRRLLEDGSAAAWVLYKLDGGLDHLLIDEAQDTSPEQWAIARALADAFFEDSSTWSKERPRTVFAVGDRKQSIYGFQGADPQAFDDARDHFKDRVEALGGRFETVPLNLSFRSTRPVLDAVNKVFAQKAARDGVAGADEDITHLPHRALDAGRVEVWPALKPENRADPEPWKPPVERIRTESARTRLARVVAAHIQRLTDGKTVLESRGRPVRPGDIMVLVRRRGGFETDLVGALKALKVPVAGVDRLVLADQIAVMDLIALGKALLLPEDDLSLACVLKGPLVGLSEEALFTLAQGRPRGVRLWSRLGAHAGARSEFGRAWAELAPWRERAGTVGPHAFYAHVLDGPGNGRRRLLARLGPEAEDPIDEFLALTLAFERGAPPSLQGFLTWLEQGDVEIKRDLDQGEPQAVRIMTVHGSKGLQAPIVILPDTLAKPRGTETLLWDTSADGHPLPLWCPSRALRDDTVTRLLEAAQAERDREYRRLLYVALTRAADRLIVCGWETRQTAPSDAWHGLVRDALAPDATECLDPFLVAAGLPEAPVLCLSAAQERAVPPTSAPPPVPVPAPPAWLEQPPPPEPVPPRPLAPSRPEDDPPALSPLGDARDPKRFQRGRLIHRLLQVLPEVDPPQRPARARAWLARPVWGLDDAGIDALLNETLAVLDHPACRAVFAPGSRAEVPLVGRLGSYVVSGQVDRLLVEPGRVLVADYKTNRPPPARVEDVERGVLRQMAAYRAVLRRVFPGRSVEGVLIWTDGPRVMPLPDALLDAAALGLDDTTTIPLETPSAAEGHDQTLDPLV</sequence>
<dbReference type="Proteomes" id="UP000321567">
    <property type="component" value="Unassembled WGS sequence"/>
</dbReference>
<feature type="region of interest" description="Disordered" evidence="16">
    <location>
        <begin position="946"/>
        <end position="1000"/>
    </location>
</feature>
<dbReference type="InterPro" id="IPR011335">
    <property type="entry name" value="Restrct_endonuc-II-like"/>
</dbReference>
<dbReference type="InterPro" id="IPR038726">
    <property type="entry name" value="PDDEXK_AddAB-type"/>
</dbReference>
<dbReference type="GO" id="GO:0005524">
    <property type="term" value="F:ATP binding"/>
    <property type="evidence" value="ECO:0007669"/>
    <property type="project" value="UniProtKB-UniRule"/>
</dbReference>
<protein>
    <recommendedName>
        <fullName evidence="12">DNA 3'-5' helicase</fullName>
        <ecNumber evidence="12">5.6.2.4</ecNumber>
    </recommendedName>
    <alternativeName>
        <fullName evidence="13">DNA 3'-5' helicase II</fullName>
    </alternativeName>
</protein>
<dbReference type="GO" id="GO:0033202">
    <property type="term" value="C:DNA helicase complex"/>
    <property type="evidence" value="ECO:0007669"/>
    <property type="project" value="TreeGrafter"/>
</dbReference>
<dbReference type="Pfam" id="PF00580">
    <property type="entry name" value="UvrD-helicase"/>
    <property type="match status" value="1"/>
</dbReference>
<keyword evidence="6" id="KW-0269">Exonuclease</keyword>
<dbReference type="SUPFAM" id="SSF52540">
    <property type="entry name" value="P-loop containing nucleoside triphosphate hydrolases"/>
    <property type="match status" value="1"/>
</dbReference>
<feature type="domain" description="UvrD-like helicase C-terminal" evidence="18">
    <location>
        <begin position="524"/>
        <end position="814"/>
    </location>
</feature>
<evidence type="ECO:0000259" key="17">
    <source>
        <dbReference type="PROSITE" id="PS51198"/>
    </source>
</evidence>
<keyword evidence="10" id="KW-0413">Isomerase</keyword>
<evidence type="ECO:0000256" key="10">
    <source>
        <dbReference type="ARBA" id="ARBA00023235"/>
    </source>
</evidence>
<accession>A0A512HAX3</accession>
<name>A0A512HAX3_9PROT</name>
<gene>
    <name evidence="19" type="ORF">ROR02_27160</name>
</gene>
<evidence type="ECO:0000256" key="16">
    <source>
        <dbReference type="SAM" id="MobiDB-lite"/>
    </source>
</evidence>
<dbReference type="RefSeq" id="WP_147164612.1">
    <property type="nucleotide sequence ID" value="NZ_BJZO01000090.1"/>
</dbReference>
<dbReference type="EC" id="5.6.2.4" evidence="12"/>
<dbReference type="NCBIfam" id="TIGR02784">
    <property type="entry name" value="addA_alphas"/>
    <property type="match status" value="1"/>
</dbReference>
<feature type="binding site" evidence="15">
    <location>
        <begin position="24"/>
        <end position="31"/>
    </location>
    <ligand>
        <name>ATP</name>
        <dbReference type="ChEBI" id="CHEBI:30616"/>
    </ligand>
</feature>
<comment type="caution">
    <text evidence="19">The sequence shown here is derived from an EMBL/GenBank/DDBJ whole genome shotgun (WGS) entry which is preliminary data.</text>
</comment>
<keyword evidence="8" id="KW-0238">DNA-binding</keyword>
<dbReference type="GO" id="GO:0004527">
    <property type="term" value="F:exonuclease activity"/>
    <property type="evidence" value="ECO:0007669"/>
    <property type="project" value="UniProtKB-KW"/>
</dbReference>
<feature type="compositionally biased region" description="Pro residues" evidence="16">
    <location>
        <begin position="950"/>
        <end position="981"/>
    </location>
</feature>
<dbReference type="EMBL" id="BJZO01000090">
    <property type="protein sequence ID" value="GEO82585.1"/>
    <property type="molecule type" value="Genomic_DNA"/>
</dbReference>
<evidence type="ECO:0000256" key="5">
    <source>
        <dbReference type="ARBA" id="ARBA00022806"/>
    </source>
</evidence>
<dbReference type="Gene3D" id="3.90.320.10">
    <property type="match status" value="1"/>
</dbReference>
<evidence type="ECO:0000313" key="19">
    <source>
        <dbReference type="EMBL" id="GEO82585.1"/>
    </source>
</evidence>
<dbReference type="InterPro" id="IPR000212">
    <property type="entry name" value="DNA_helicase_UvrD/REP"/>
</dbReference>
<keyword evidence="4 15" id="KW-0378">Hydrolase</keyword>
<dbReference type="Pfam" id="PF12705">
    <property type="entry name" value="PDDEXK_1"/>
    <property type="match status" value="1"/>
</dbReference>
<dbReference type="SUPFAM" id="SSF52980">
    <property type="entry name" value="Restriction endonuclease-like"/>
    <property type="match status" value="1"/>
</dbReference>
<dbReference type="InterPro" id="IPR014017">
    <property type="entry name" value="DNA_helicase_UvrD-like_C"/>
</dbReference>
<evidence type="ECO:0000256" key="6">
    <source>
        <dbReference type="ARBA" id="ARBA00022839"/>
    </source>
</evidence>
<dbReference type="PROSITE" id="PS51217">
    <property type="entry name" value="UVRD_HELICASE_CTER"/>
    <property type="match status" value="1"/>
</dbReference>
<comment type="catalytic activity">
    <reaction evidence="14">
        <text>ATP + H2O = ADP + phosphate + H(+)</text>
        <dbReference type="Rhea" id="RHEA:13065"/>
        <dbReference type="ChEBI" id="CHEBI:15377"/>
        <dbReference type="ChEBI" id="CHEBI:15378"/>
        <dbReference type="ChEBI" id="CHEBI:30616"/>
        <dbReference type="ChEBI" id="CHEBI:43474"/>
        <dbReference type="ChEBI" id="CHEBI:456216"/>
        <dbReference type="EC" id="5.6.2.4"/>
    </reaction>
</comment>
<evidence type="ECO:0000256" key="2">
    <source>
        <dbReference type="ARBA" id="ARBA00022741"/>
    </source>
</evidence>
<evidence type="ECO:0000256" key="4">
    <source>
        <dbReference type="ARBA" id="ARBA00022801"/>
    </source>
</evidence>
<keyword evidence="3" id="KW-0227">DNA damage</keyword>
<keyword evidence="20" id="KW-1185">Reference proteome</keyword>
<dbReference type="AlphaFoldDB" id="A0A512HAX3"/>
<keyword evidence="1" id="KW-0540">Nuclease</keyword>
<dbReference type="PANTHER" id="PTHR11070:SF2">
    <property type="entry name" value="ATP-DEPENDENT DNA HELICASE SRS2"/>
    <property type="match status" value="1"/>
</dbReference>
<evidence type="ECO:0000259" key="18">
    <source>
        <dbReference type="PROSITE" id="PS51217"/>
    </source>
</evidence>
<keyword evidence="2 15" id="KW-0547">Nucleotide-binding</keyword>
<dbReference type="InterPro" id="IPR027417">
    <property type="entry name" value="P-loop_NTPase"/>
</dbReference>
<evidence type="ECO:0000256" key="13">
    <source>
        <dbReference type="ARBA" id="ARBA00034923"/>
    </source>
</evidence>
<dbReference type="Gene3D" id="3.40.50.300">
    <property type="entry name" value="P-loop containing nucleotide triphosphate hydrolases"/>
    <property type="match status" value="4"/>
</dbReference>
<dbReference type="InterPro" id="IPR014016">
    <property type="entry name" value="UvrD-like_ATP-bd"/>
</dbReference>
<evidence type="ECO:0000256" key="9">
    <source>
        <dbReference type="ARBA" id="ARBA00023204"/>
    </source>
</evidence>
<dbReference type="GO" id="GO:0005829">
    <property type="term" value="C:cytosol"/>
    <property type="evidence" value="ECO:0007669"/>
    <property type="project" value="TreeGrafter"/>
</dbReference>
<keyword evidence="5 15" id="KW-0347">Helicase</keyword>
<reference evidence="19 20" key="1">
    <citation type="submission" date="2019-07" db="EMBL/GenBank/DDBJ databases">
        <title>Whole genome shotgun sequence of Rhodospirillum oryzae NBRC 107573.</title>
        <authorList>
            <person name="Hosoyama A."/>
            <person name="Uohara A."/>
            <person name="Ohji S."/>
            <person name="Ichikawa N."/>
        </authorList>
    </citation>
    <scope>NUCLEOTIDE SEQUENCE [LARGE SCALE GENOMIC DNA]</scope>
    <source>
        <strain evidence="19 20">NBRC 107573</strain>
    </source>
</reference>
<keyword evidence="9" id="KW-0234">DNA repair</keyword>
<evidence type="ECO:0000256" key="12">
    <source>
        <dbReference type="ARBA" id="ARBA00034808"/>
    </source>
</evidence>
<dbReference type="Pfam" id="PF13361">
    <property type="entry name" value="UvrD_C"/>
    <property type="match status" value="1"/>
</dbReference>
<evidence type="ECO:0000313" key="20">
    <source>
        <dbReference type="Proteomes" id="UP000321567"/>
    </source>
</evidence>
<evidence type="ECO:0000256" key="15">
    <source>
        <dbReference type="PROSITE-ProRule" id="PRU00560"/>
    </source>
</evidence>
<evidence type="ECO:0000256" key="7">
    <source>
        <dbReference type="ARBA" id="ARBA00022840"/>
    </source>
</evidence>
<evidence type="ECO:0000256" key="14">
    <source>
        <dbReference type="ARBA" id="ARBA00048988"/>
    </source>
</evidence>
<dbReference type="GO" id="GO:0003677">
    <property type="term" value="F:DNA binding"/>
    <property type="evidence" value="ECO:0007669"/>
    <property type="project" value="UniProtKB-KW"/>
</dbReference>
<evidence type="ECO:0000256" key="1">
    <source>
        <dbReference type="ARBA" id="ARBA00022722"/>
    </source>
</evidence>